<dbReference type="InterPro" id="IPR043502">
    <property type="entry name" value="DNA/RNA_pol_sf"/>
</dbReference>
<dbReference type="Proteomes" id="UP000829196">
    <property type="component" value="Unassembled WGS sequence"/>
</dbReference>
<dbReference type="SMR" id="A0A8T3B4J8"/>
<evidence type="ECO:0000313" key="2">
    <source>
        <dbReference type="EMBL" id="KAI0504018.1"/>
    </source>
</evidence>
<dbReference type="PANTHER" id="PTHR24559">
    <property type="entry name" value="TRANSPOSON TY3-I GAG-POL POLYPROTEIN"/>
    <property type="match status" value="1"/>
</dbReference>
<dbReference type="OrthoDB" id="1701144at2759"/>
<dbReference type="Gene3D" id="3.30.70.270">
    <property type="match status" value="1"/>
</dbReference>
<reference evidence="2" key="1">
    <citation type="journal article" date="2022" name="Front. Genet.">
        <title>Chromosome-Scale Assembly of the Dendrobium nobile Genome Provides Insights Into the Molecular Mechanism of the Biosynthesis of the Medicinal Active Ingredient of Dendrobium.</title>
        <authorList>
            <person name="Xu Q."/>
            <person name="Niu S.-C."/>
            <person name="Li K.-L."/>
            <person name="Zheng P.-J."/>
            <person name="Zhang X.-J."/>
            <person name="Jia Y."/>
            <person name="Liu Y."/>
            <person name="Niu Y.-X."/>
            <person name="Yu L.-H."/>
            <person name="Chen D.-F."/>
            <person name="Zhang G.-Q."/>
        </authorList>
    </citation>
    <scope>NUCLEOTIDE SEQUENCE</scope>
    <source>
        <tissue evidence="2">Leaf</tissue>
    </source>
</reference>
<dbReference type="Gene3D" id="3.10.10.10">
    <property type="entry name" value="HIV Type 1 Reverse Transcriptase, subunit A, domain 1"/>
    <property type="match status" value="1"/>
</dbReference>
<proteinExistence type="predicted"/>
<dbReference type="InterPro" id="IPR000477">
    <property type="entry name" value="RT_dom"/>
</dbReference>
<dbReference type="CDD" id="cd01647">
    <property type="entry name" value="RT_LTR"/>
    <property type="match status" value="1"/>
</dbReference>
<dbReference type="SUPFAM" id="SSF56672">
    <property type="entry name" value="DNA/RNA polymerases"/>
    <property type="match status" value="1"/>
</dbReference>
<evidence type="ECO:0000259" key="1">
    <source>
        <dbReference type="Pfam" id="PF00078"/>
    </source>
</evidence>
<comment type="caution">
    <text evidence="2">The sequence shown here is derived from an EMBL/GenBank/DDBJ whole genome shotgun (WGS) entry which is preliminary data.</text>
</comment>
<feature type="domain" description="Reverse transcriptase" evidence="1">
    <location>
        <begin position="8"/>
        <end position="102"/>
    </location>
</feature>
<evidence type="ECO:0000313" key="3">
    <source>
        <dbReference type="Proteomes" id="UP000829196"/>
    </source>
</evidence>
<dbReference type="Pfam" id="PF00078">
    <property type="entry name" value="RVT_1"/>
    <property type="match status" value="1"/>
</dbReference>
<gene>
    <name evidence="2" type="ORF">KFK09_014965</name>
</gene>
<keyword evidence="3" id="KW-1185">Reference proteome</keyword>
<sequence>MREEDVSNTAFRTHQWHYKFLVMPFRLTNAPTTFQLLMKEFMLYFTKFVPIFFDDILMYSRSIGEHLEHVRMVLAVLKEHQLRTNLKKCCFAQERVEYLGHVVSRVRMTKDQTKIEAILK</sequence>
<name>A0A8T3B4J8_DENNO</name>
<dbReference type="AlphaFoldDB" id="A0A8T3B4J8"/>
<dbReference type="PANTHER" id="PTHR24559:SF444">
    <property type="entry name" value="REVERSE TRANSCRIPTASE DOMAIN-CONTAINING PROTEIN"/>
    <property type="match status" value="1"/>
</dbReference>
<accession>A0A8T3B4J8</accession>
<dbReference type="FunFam" id="3.30.70.270:FF:000003">
    <property type="entry name" value="Transposon Ty3-G Gag-Pol polyprotein"/>
    <property type="match status" value="1"/>
</dbReference>
<organism evidence="2 3">
    <name type="scientific">Dendrobium nobile</name>
    <name type="common">Orchid</name>
    <dbReference type="NCBI Taxonomy" id="94219"/>
    <lineage>
        <taxon>Eukaryota</taxon>
        <taxon>Viridiplantae</taxon>
        <taxon>Streptophyta</taxon>
        <taxon>Embryophyta</taxon>
        <taxon>Tracheophyta</taxon>
        <taxon>Spermatophyta</taxon>
        <taxon>Magnoliopsida</taxon>
        <taxon>Liliopsida</taxon>
        <taxon>Asparagales</taxon>
        <taxon>Orchidaceae</taxon>
        <taxon>Epidendroideae</taxon>
        <taxon>Malaxideae</taxon>
        <taxon>Dendrobiinae</taxon>
        <taxon>Dendrobium</taxon>
    </lineage>
</organism>
<dbReference type="InterPro" id="IPR043128">
    <property type="entry name" value="Rev_trsase/Diguanyl_cyclase"/>
</dbReference>
<dbReference type="InterPro" id="IPR053134">
    <property type="entry name" value="RNA-dir_DNA_polymerase"/>
</dbReference>
<protein>
    <recommendedName>
        <fullName evidence="1">Reverse transcriptase domain-containing protein</fullName>
    </recommendedName>
</protein>
<dbReference type="EMBL" id="JAGYWB010000011">
    <property type="protein sequence ID" value="KAI0504018.1"/>
    <property type="molecule type" value="Genomic_DNA"/>
</dbReference>